<dbReference type="EMBL" id="CANTFL010000617">
    <property type="protein sequence ID" value="CAI5725749.1"/>
    <property type="molecule type" value="Genomic_DNA"/>
</dbReference>
<gene>
    <name evidence="2" type="ORF">HBR001_LOCUS3679</name>
</gene>
<proteinExistence type="predicted"/>
<comment type="caution">
    <text evidence="2">The sequence shown here is derived from an EMBL/GenBank/DDBJ whole genome shotgun (WGS) entry which is preliminary data.</text>
</comment>
<feature type="region of interest" description="Disordered" evidence="1">
    <location>
        <begin position="1"/>
        <end position="41"/>
    </location>
</feature>
<protein>
    <recommendedName>
        <fullName evidence="4">Chromo domain-containing protein</fullName>
    </recommendedName>
</protein>
<evidence type="ECO:0000256" key="1">
    <source>
        <dbReference type="SAM" id="MobiDB-lite"/>
    </source>
</evidence>
<dbReference type="Proteomes" id="UP001162031">
    <property type="component" value="Unassembled WGS sequence"/>
</dbReference>
<evidence type="ECO:0000313" key="3">
    <source>
        <dbReference type="Proteomes" id="UP001162031"/>
    </source>
</evidence>
<dbReference type="AlphaFoldDB" id="A0AAV0TQI5"/>
<accession>A0AAV0TQI5</accession>
<evidence type="ECO:0000313" key="2">
    <source>
        <dbReference type="EMBL" id="CAI5725749.1"/>
    </source>
</evidence>
<sequence length="281" mass="31574">MVGVGSDDLSDVDEADPQPKRRRVRCISVSSEDDDEEEEAKQLVAPEIVRIVNRRGHGSSCEYPVQWEDRSSGWKAAAELLEHCSEPMKTCDKYLDKHPKRDVPFASFISSDLPSIQLLANDSALHAVQMVFELMGGLEREVTELGKRKEVFMQRTSTDTGDSGGLKYSQLVAFLRDEVPHTGYRVCKATFKKNRYKGIGHGPLGVAQLTWRTVDLLANGVYLVYRLRSSRRGHCIAVMRDGDSMVVRENSVTLGIMTQTWIRNICFVRQILLLKDAALVS</sequence>
<organism evidence="2 3">
    <name type="scientific">Hyaloperonospora brassicae</name>
    <name type="common">Brassica downy mildew</name>
    <name type="synonym">Peronospora brassicae</name>
    <dbReference type="NCBI Taxonomy" id="162125"/>
    <lineage>
        <taxon>Eukaryota</taxon>
        <taxon>Sar</taxon>
        <taxon>Stramenopiles</taxon>
        <taxon>Oomycota</taxon>
        <taxon>Peronosporomycetes</taxon>
        <taxon>Peronosporales</taxon>
        <taxon>Peronosporaceae</taxon>
        <taxon>Hyaloperonospora</taxon>
    </lineage>
</organism>
<name>A0AAV0TQI5_HYABA</name>
<keyword evidence="3" id="KW-1185">Reference proteome</keyword>
<evidence type="ECO:0008006" key="4">
    <source>
        <dbReference type="Google" id="ProtNLM"/>
    </source>
</evidence>
<reference evidence="2" key="1">
    <citation type="submission" date="2022-12" db="EMBL/GenBank/DDBJ databases">
        <authorList>
            <person name="Webb A."/>
        </authorList>
    </citation>
    <scope>NUCLEOTIDE SEQUENCE</scope>
    <source>
        <strain evidence="2">Hp1</strain>
    </source>
</reference>